<reference evidence="9 10" key="1">
    <citation type="submission" date="2023-11" db="EMBL/GenBank/DDBJ databases">
        <title>A Novel Polar Bacteriovorax (B. antarcticus) Isolated from the Biocrust in Antarctica.</title>
        <authorList>
            <person name="Mun W."/>
            <person name="Choi S.Y."/>
            <person name="Mitchell R.J."/>
        </authorList>
    </citation>
    <scope>NUCLEOTIDE SEQUENCE [LARGE SCALE GENOMIC DNA]</scope>
    <source>
        <strain evidence="9 10">PP10</strain>
    </source>
</reference>
<feature type="transmembrane region" description="Helical" evidence="7">
    <location>
        <begin position="306"/>
        <end position="332"/>
    </location>
</feature>
<evidence type="ECO:0000259" key="8">
    <source>
        <dbReference type="PROSITE" id="PS50928"/>
    </source>
</evidence>
<feature type="transmembrane region" description="Helical" evidence="7">
    <location>
        <begin position="101"/>
        <end position="122"/>
    </location>
</feature>
<evidence type="ECO:0000256" key="6">
    <source>
        <dbReference type="ARBA" id="ARBA00023136"/>
    </source>
</evidence>
<keyword evidence="4 7" id="KW-0812">Transmembrane</keyword>
<dbReference type="CDD" id="cd06261">
    <property type="entry name" value="TM_PBP2"/>
    <property type="match status" value="1"/>
</dbReference>
<evidence type="ECO:0000256" key="1">
    <source>
        <dbReference type="ARBA" id="ARBA00004651"/>
    </source>
</evidence>
<dbReference type="PANTHER" id="PTHR43163">
    <property type="entry name" value="DIPEPTIDE TRANSPORT SYSTEM PERMEASE PROTEIN DPPB-RELATED"/>
    <property type="match status" value="1"/>
</dbReference>
<feature type="transmembrane region" description="Helical" evidence="7">
    <location>
        <begin position="260"/>
        <end position="286"/>
    </location>
</feature>
<feature type="transmembrane region" description="Helical" evidence="7">
    <location>
        <begin position="196"/>
        <end position="221"/>
    </location>
</feature>
<comment type="similarity">
    <text evidence="7">Belongs to the binding-protein-dependent transport system permease family.</text>
</comment>
<evidence type="ECO:0000256" key="7">
    <source>
        <dbReference type="RuleBase" id="RU363032"/>
    </source>
</evidence>
<evidence type="ECO:0000256" key="5">
    <source>
        <dbReference type="ARBA" id="ARBA00022989"/>
    </source>
</evidence>
<comment type="subcellular location">
    <subcellularLocation>
        <location evidence="1 7">Cell membrane</location>
        <topology evidence="1 7">Multi-pass membrane protein</topology>
    </subcellularLocation>
</comment>
<gene>
    <name evidence="9" type="ORF">SHI21_17880</name>
</gene>
<feature type="transmembrane region" description="Helical" evidence="7">
    <location>
        <begin position="143"/>
        <end position="161"/>
    </location>
</feature>
<keyword evidence="10" id="KW-1185">Reference proteome</keyword>
<evidence type="ECO:0000313" key="9">
    <source>
        <dbReference type="EMBL" id="MEA9358108.1"/>
    </source>
</evidence>
<keyword evidence="3" id="KW-1003">Cell membrane</keyword>
<protein>
    <submittedName>
        <fullName evidence="9">ABC transporter permease</fullName>
    </submittedName>
</protein>
<dbReference type="InterPro" id="IPR035906">
    <property type="entry name" value="MetI-like_sf"/>
</dbReference>
<dbReference type="Gene3D" id="1.10.3720.10">
    <property type="entry name" value="MetI-like"/>
    <property type="match status" value="1"/>
</dbReference>
<evidence type="ECO:0000256" key="2">
    <source>
        <dbReference type="ARBA" id="ARBA00022448"/>
    </source>
</evidence>
<dbReference type="InterPro" id="IPR000515">
    <property type="entry name" value="MetI-like"/>
</dbReference>
<dbReference type="Pfam" id="PF19300">
    <property type="entry name" value="BPD_transp_1_N"/>
    <property type="match status" value="1"/>
</dbReference>
<organism evidence="9 10">
    <name type="scientific">Bacteriovorax antarcticus</name>
    <dbReference type="NCBI Taxonomy" id="3088717"/>
    <lineage>
        <taxon>Bacteria</taxon>
        <taxon>Pseudomonadati</taxon>
        <taxon>Bdellovibrionota</taxon>
        <taxon>Bacteriovoracia</taxon>
        <taxon>Bacteriovoracales</taxon>
        <taxon>Bacteriovoracaceae</taxon>
        <taxon>Bacteriovorax</taxon>
    </lineage>
</organism>
<evidence type="ECO:0000313" key="10">
    <source>
        <dbReference type="Proteomes" id="UP001302274"/>
    </source>
</evidence>
<keyword evidence="2 7" id="KW-0813">Transport</keyword>
<feature type="transmembrane region" description="Helical" evidence="7">
    <location>
        <begin position="12"/>
        <end position="29"/>
    </location>
</feature>
<dbReference type="PANTHER" id="PTHR43163:SF6">
    <property type="entry name" value="DIPEPTIDE TRANSPORT SYSTEM PERMEASE PROTEIN DPPB-RELATED"/>
    <property type="match status" value="1"/>
</dbReference>
<dbReference type="SUPFAM" id="SSF161098">
    <property type="entry name" value="MetI-like"/>
    <property type="match status" value="1"/>
</dbReference>
<dbReference type="PROSITE" id="PS50928">
    <property type="entry name" value="ABC_TM1"/>
    <property type="match status" value="1"/>
</dbReference>
<dbReference type="InterPro" id="IPR045621">
    <property type="entry name" value="BPD_transp_1_N"/>
</dbReference>
<evidence type="ECO:0000256" key="4">
    <source>
        <dbReference type="ARBA" id="ARBA00022692"/>
    </source>
</evidence>
<name>A0ABU5VYF9_9BACT</name>
<keyword evidence="5 7" id="KW-1133">Transmembrane helix</keyword>
<evidence type="ECO:0000256" key="3">
    <source>
        <dbReference type="ARBA" id="ARBA00022475"/>
    </source>
</evidence>
<dbReference type="EMBL" id="JAYGJQ010000003">
    <property type="protein sequence ID" value="MEA9358108.1"/>
    <property type="molecule type" value="Genomic_DNA"/>
</dbReference>
<dbReference type="RefSeq" id="WP_323578378.1">
    <property type="nucleotide sequence ID" value="NZ_JAYGJQ010000003.1"/>
</dbReference>
<comment type="caution">
    <text evidence="9">The sequence shown here is derived from an EMBL/GenBank/DDBJ whole genome shotgun (WGS) entry which is preliminary data.</text>
</comment>
<proteinExistence type="inferred from homology"/>
<keyword evidence="6 7" id="KW-0472">Membrane</keyword>
<accession>A0ABU5VYF9</accession>
<feature type="domain" description="ABC transmembrane type-1" evidence="8">
    <location>
        <begin position="95"/>
        <end position="329"/>
    </location>
</feature>
<dbReference type="Pfam" id="PF00528">
    <property type="entry name" value="BPD_transp_1"/>
    <property type="match status" value="1"/>
</dbReference>
<sequence>MKYILKKLLDMIPTMIGISLVCFFMIRMIPGDPVLNLIGERGADPARYLEMKKSLGLDLPITEQYWVYIKKTLQGDLGNSIISNNTVWSEFTERFPATVELGMVGLFFAIVIGIPLGIFAAIKRNSFFDYFLMSSSLIGYSMPIFWWGLILILVFSVKLGITPVSGRIDFIYDIPTFTGLYIIDTLRPAVVSSEGFAPFISALKHLILPSLALGTIPLAVIARMTRSSMLEVLNEDYMRTARAKGMSRKRVIFIHALRNALVPIVTTIALLFGSIITGAILTETIFSWPGIGKWIVASITARDYPVIQGGVLIISFIIVLTNVLVDVIYYFLNPKMRS</sequence>
<dbReference type="Proteomes" id="UP001302274">
    <property type="component" value="Unassembled WGS sequence"/>
</dbReference>